<dbReference type="InterPro" id="IPR012332">
    <property type="entry name" value="Autotransporter_pectin_lyase_C"/>
</dbReference>
<evidence type="ECO:0000313" key="5">
    <source>
        <dbReference type="Proteomes" id="UP001162905"/>
    </source>
</evidence>
<dbReference type="InterPro" id="IPR036709">
    <property type="entry name" value="Autotransporte_beta_dom_sf"/>
</dbReference>
<name>A0ABS9IAA1_9PSED</name>
<dbReference type="Gene3D" id="2.40.128.130">
    <property type="entry name" value="Autotransporter beta-domain"/>
    <property type="match status" value="1"/>
</dbReference>
<keyword evidence="1 2" id="KW-0732">Signal</keyword>
<dbReference type="InterPro" id="IPR004899">
    <property type="entry name" value="Pertactin_central"/>
</dbReference>
<dbReference type="NCBIfam" id="TIGR01414">
    <property type="entry name" value="autotrans_barl"/>
    <property type="match status" value="1"/>
</dbReference>
<proteinExistence type="predicted"/>
<dbReference type="SUPFAM" id="SSF103515">
    <property type="entry name" value="Autotransporter"/>
    <property type="match status" value="1"/>
</dbReference>
<comment type="caution">
    <text evidence="4">The sequence shown here is derived from an EMBL/GenBank/DDBJ whole genome shotgun (WGS) entry which is preliminary data.</text>
</comment>
<gene>
    <name evidence="4" type="ORF">L4G47_20940</name>
</gene>
<dbReference type="Pfam" id="PF03797">
    <property type="entry name" value="Autotransporter"/>
    <property type="match status" value="1"/>
</dbReference>
<protein>
    <submittedName>
        <fullName evidence="4">Autotransporter outer membrane beta-barrel domain-containing protein</fullName>
    </submittedName>
</protein>
<feature type="chain" id="PRO_5047095966" evidence="2">
    <location>
        <begin position="31"/>
        <end position="1150"/>
    </location>
</feature>
<organism evidence="4 5">
    <name type="scientific">Pseudomonas petrae</name>
    <dbReference type="NCBI Taxonomy" id="2912190"/>
    <lineage>
        <taxon>Bacteria</taxon>
        <taxon>Pseudomonadati</taxon>
        <taxon>Pseudomonadota</taxon>
        <taxon>Gammaproteobacteria</taxon>
        <taxon>Pseudomonadales</taxon>
        <taxon>Pseudomonadaceae</taxon>
        <taxon>Pseudomonas</taxon>
    </lineage>
</organism>
<feature type="domain" description="Autotransporter" evidence="3">
    <location>
        <begin position="881"/>
        <end position="1150"/>
    </location>
</feature>
<dbReference type="InterPro" id="IPR003991">
    <property type="entry name" value="Pertactin_virulence_factor"/>
</dbReference>
<keyword evidence="5" id="KW-1185">Reference proteome</keyword>
<dbReference type="EMBL" id="JAKJXH010000025">
    <property type="protein sequence ID" value="MCF7544663.1"/>
    <property type="molecule type" value="Genomic_DNA"/>
</dbReference>
<dbReference type="PROSITE" id="PS51208">
    <property type="entry name" value="AUTOTRANSPORTER"/>
    <property type="match status" value="1"/>
</dbReference>
<dbReference type="Pfam" id="PF03212">
    <property type="entry name" value="Pertactin"/>
    <property type="match status" value="1"/>
</dbReference>
<dbReference type="PRINTS" id="PR01484">
    <property type="entry name" value="PRTACTNFAMLY"/>
</dbReference>
<dbReference type="PANTHER" id="PTHR35037:SF7">
    <property type="entry name" value="AUTOTRANSPORTER"/>
    <property type="match status" value="1"/>
</dbReference>
<dbReference type="CDD" id="cd01343">
    <property type="entry name" value="PL1_Passenger_AT"/>
    <property type="match status" value="1"/>
</dbReference>
<dbReference type="InterPro" id="IPR051551">
    <property type="entry name" value="Autotransporter_adhesion"/>
</dbReference>
<reference evidence="4" key="1">
    <citation type="submission" date="2022-01" db="EMBL/GenBank/DDBJ databases">
        <title>Pseudomonas sp. nov. isolated from Antarctic regolith.</title>
        <authorList>
            <person name="Novakova D."/>
            <person name="Sedlar K."/>
        </authorList>
    </citation>
    <scope>NUCLEOTIDE SEQUENCE</scope>
    <source>
        <strain evidence="4">P2647</strain>
    </source>
</reference>
<dbReference type="SMART" id="SM00869">
    <property type="entry name" value="Autotransporter"/>
    <property type="match status" value="1"/>
</dbReference>
<evidence type="ECO:0000256" key="2">
    <source>
        <dbReference type="SAM" id="SignalP"/>
    </source>
</evidence>
<dbReference type="InterPro" id="IPR011050">
    <property type="entry name" value="Pectin_lyase_fold/virulence"/>
</dbReference>
<evidence type="ECO:0000259" key="3">
    <source>
        <dbReference type="PROSITE" id="PS51208"/>
    </source>
</evidence>
<evidence type="ECO:0000256" key="1">
    <source>
        <dbReference type="ARBA" id="ARBA00022729"/>
    </source>
</evidence>
<dbReference type="Proteomes" id="UP001162905">
    <property type="component" value="Unassembled WGS sequence"/>
</dbReference>
<dbReference type="PANTHER" id="PTHR35037">
    <property type="entry name" value="C-TERMINAL REGION OF AIDA-LIKE PROTEIN"/>
    <property type="match status" value="1"/>
</dbReference>
<dbReference type="SUPFAM" id="SSF51126">
    <property type="entry name" value="Pectin lyase-like"/>
    <property type="match status" value="1"/>
</dbReference>
<sequence length="1150" mass="114618">MAGSPFTPSRYITASTLMSLALCISAAAQARTLVPGETAAVNQGDTPESWTLATGSTLTVNNGAQTLSINGGGAGSVVNLNTGSSAGSVNLGAAGAVANITGASVIASGSANANALTLADGSAILTDATVVSTNGLGLFGTQVATGPGSSFLINGGTITGSTGGASLSFGSSLDATGVVITGTNGNSYGVRGFGSDISLRDSTVTGGLNGLAYRVDVSNVRQGTINIEGSHIEGTNGAAILLNGQGGGMVAELNLLNGTTLTGGNGNALEVTNTATANVLLQNSEVTGNFAISNGSVANLTVDQGRLIGNVTADATSSGTLALNNGSALTGDVTGIDTVNLNASSVTGNVTSASSAGVVSLVGGSALEGNVSSDNVSLNGSSMIGDITSLSSAGIVSLAGGSALEGNVSSDNVSLDNSSMKGDITSISSTGVVSLVGGSALQGNVSSDNVSLNGSQMIGDITSLGSAGLVSLVGSSALEGNVSSDNVSLDNSSMKGDITSLSSAGVVSLADGSALEGNINSGNVSLNASSVKGDITSASNAGAVSLVAGSTVEGQVIGDNVSLDASSITGDVTSADGAGAVKLVRRSVVRGNVNSNNVSLEASSVAGNVTSTGDAGVVSLAAGSLLEGNVSSDNVSLDASSIVGNVTSTGGAGVLRLLGGSTLKGDVSSGNVSLDASSMSGNITSSAGLVSLTNNSVFTGNLFNVDSATLAGASTWNMVGTNTLNSLAMNDSTVRFGATNAFYQLNVGMLSGNGTFIMDADYLTNEHDLLNVTGSATGSHTLLIAGSGVDPTSPQPLTVVQTGGGNATFSLAGDRAVDVGTYSYQLASASNGAGGTDWFLDPGTATISPGTRSVLALFNTAPTVWYGELTSLRSRMGELRFNGGKAGGWVRTYGNKYNVDQASGVGYQQTQQGVSLGADAPLPVGDGQWLVGVLAGHSKSDLDLSRGTSGTVNSYYAGIYTTWMDQASGYYFDGVLKFNRFRNDSKVSISDGTRAKGDYDNSGAGGSVEFGRHIKLNDGYFIEPYSQLSAVVIQGKDYELNNDMRAEGDRTRSLLGKVGMTAGRNFAMSDGKVLQPYVRVAGVHEFAKNNEVQVNNNVFNNDLSGSRGELGAGVAVAFSDSLQVHADFDYSNGEHIEQPFGANVGLRYSW</sequence>
<dbReference type="InterPro" id="IPR005546">
    <property type="entry name" value="Autotransporte_beta"/>
</dbReference>
<feature type="signal peptide" evidence="2">
    <location>
        <begin position="1"/>
        <end position="30"/>
    </location>
</feature>
<dbReference type="InterPro" id="IPR006315">
    <property type="entry name" value="OM_autotransptr_brl_dom"/>
</dbReference>
<dbReference type="RefSeq" id="WP_237254070.1">
    <property type="nucleotide sequence ID" value="NZ_JAKJXE010000001.1"/>
</dbReference>
<dbReference type="Gene3D" id="2.160.20.20">
    <property type="match status" value="2"/>
</dbReference>
<evidence type="ECO:0000313" key="4">
    <source>
        <dbReference type="EMBL" id="MCF7544663.1"/>
    </source>
</evidence>
<accession>A0ABS9IAA1</accession>